<feature type="transmembrane region" description="Helical" evidence="5">
    <location>
        <begin position="276"/>
        <end position="299"/>
    </location>
</feature>
<proteinExistence type="predicted"/>
<keyword evidence="4 5" id="KW-0472">Membrane</keyword>
<dbReference type="PANTHER" id="PTHR43471">
    <property type="entry name" value="ABC TRANSPORTER PERMEASE"/>
    <property type="match status" value="1"/>
</dbReference>
<feature type="domain" description="ABC-2 type transporter transmembrane" evidence="6">
    <location>
        <begin position="26"/>
        <end position="383"/>
    </location>
</feature>
<name>A0ABY8G158_9ACTO</name>
<feature type="transmembrane region" description="Helical" evidence="5">
    <location>
        <begin position="311"/>
        <end position="330"/>
    </location>
</feature>
<dbReference type="RefSeq" id="WP_278013048.1">
    <property type="nucleotide sequence ID" value="NZ_CP121208.1"/>
</dbReference>
<evidence type="ECO:0000256" key="2">
    <source>
        <dbReference type="ARBA" id="ARBA00022692"/>
    </source>
</evidence>
<evidence type="ECO:0000313" key="7">
    <source>
        <dbReference type="EMBL" id="WFM83653.1"/>
    </source>
</evidence>
<keyword evidence="3 5" id="KW-1133">Transmembrane helix</keyword>
<dbReference type="Pfam" id="PF12698">
    <property type="entry name" value="ABC2_membrane_3"/>
    <property type="match status" value="1"/>
</dbReference>
<evidence type="ECO:0000313" key="8">
    <source>
        <dbReference type="Proteomes" id="UP001215216"/>
    </source>
</evidence>
<reference evidence="7 8" key="1">
    <citation type="submission" date="2023-03" db="EMBL/GenBank/DDBJ databases">
        <title>Complete genome of Arcanobacterium canis strain DSM 25104 isolated in 2010 from a canine otitis externa in Germany.</title>
        <authorList>
            <person name="Borowiak M."/>
            <person name="Kreitlow A."/>
            <person name="Malorny B."/>
            <person name="Laemmler C."/>
            <person name="Prenger-Berninghoff E."/>
            <person name="Ploetz M."/>
            <person name="Abdulmawjood A."/>
        </authorList>
    </citation>
    <scope>NUCLEOTIDE SEQUENCE [LARGE SCALE GENOMIC DNA]</scope>
    <source>
        <strain evidence="7 8">DSM 25104</strain>
    </source>
</reference>
<feature type="transmembrane region" description="Helical" evidence="5">
    <location>
        <begin position="364"/>
        <end position="385"/>
    </location>
</feature>
<accession>A0ABY8G158</accession>
<keyword evidence="2 5" id="KW-0812">Transmembrane</keyword>
<evidence type="ECO:0000256" key="5">
    <source>
        <dbReference type="SAM" id="Phobius"/>
    </source>
</evidence>
<gene>
    <name evidence="7" type="ORF">P7079_01340</name>
</gene>
<evidence type="ECO:0000256" key="1">
    <source>
        <dbReference type="ARBA" id="ARBA00004141"/>
    </source>
</evidence>
<comment type="subcellular location">
    <subcellularLocation>
        <location evidence="1">Membrane</location>
        <topology evidence="1">Multi-pass membrane protein</topology>
    </subcellularLocation>
</comment>
<feature type="transmembrane region" description="Helical" evidence="5">
    <location>
        <begin position="192"/>
        <end position="215"/>
    </location>
</feature>
<keyword evidence="8" id="KW-1185">Reference proteome</keyword>
<dbReference type="EMBL" id="CP121208">
    <property type="protein sequence ID" value="WFM83653.1"/>
    <property type="molecule type" value="Genomic_DNA"/>
</dbReference>
<evidence type="ECO:0000256" key="4">
    <source>
        <dbReference type="ARBA" id="ARBA00023136"/>
    </source>
</evidence>
<organism evidence="7 8">
    <name type="scientific">Arcanobacterium canis</name>
    <dbReference type="NCBI Taxonomy" id="999183"/>
    <lineage>
        <taxon>Bacteria</taxon>
        <taxon>Bacillati</taxon>
        <taxon>Actinomycetota</taxon>
        <taxon>Actinomycetes</taxon>
        <taxon>Actinomycetales</taxon>
        <taxon>Actinomycetaceae</taxon>
        <taxon>Arcanobacterium</taxon>
    </lineage>
</organism>
<dbReference type="Proteomes" id="UP001215216">
    <property type="component" value="Chromosome"/>
</dbReference>
<feature type="transmembrane region" description="Helical" evidence="5">
    <location>
        <begin position="21"/>
        <end position="41"/>
    </location>
</feature>
<protein>
    <submittedName>
        <fullName evidence="7">ABC transporter permease</fullName>
    </submittedName>
</protein>
<feature type="transmembrane region" description="Helical" evidence="5">
    <location>
        <begin position="236"/>
        <end position="264"/>
    </location>
</feature>
<evidence type="ECO:0000259" key="6">
    <source>
        <dbReference type="Pfam" id="PF12698"/>
    </source>
</evidence>
<evidence type="ECO:0000256" key="3">
    <source>
        <dbReference type="ARBA" id="ARBA00022989"/>
    </source>
</evidence>
<dbReference type="PANTHER" id="PTHR43471:SF3">
    <property type="entry name" value="ABC TRANSPORTER PERMEASE PROTEIN NATB"/>
    <property type="match status" value="1"/>
</dbReference>
<dbReference type="InterPro" id="IPR013525">
    <property type="entry name" value="ABC2_TM"/>
</dbReference>
<sequence>MIATITKHEFLAVANAKASKVMLGVTIGIFLILGIVGRIFLPDLNADTPAEETHPTVLVVGIEPQMAQYQKTAEAISKGIAPTPVEFAQVTPENAEKWLKEKDDADNQIGIVLAGEPGKPTTVQIGSDRDNVMARTFLSHVATAWVVEQATGKSATPEQITSLQFASDLPSKEVSNGGLGNMFANPSKMAPAFVTLTLLMMSIVMGISQIGAGVVQEKQSRVVEILLSAVRPHQLLTGKILGIGAYALMFYAATMASIVAAVYIAGLGSFISVTSLLSWSLIWVIIGFFTYATFTAAVAATVSRQEDLAQANMPITLIALVGFYVALYLVPASPDGPVTAALSYVPFLSPFMMPMREAFGAVPVWSQILSALISVAVFPLLAWVAGRIYKGSVLRTGKRIKLTDAFRGK</sequence>